<protein>
    <recommendedName>
        <fullName evidence="7">WD40 repeat-like protein</fullName>
    </recommendedName>
</protein>
<dbReference type="InterPro" id="IPR019775">
    <property type="entry name" value="WD40_repeat_CS"/>
</dbReference>
<reference evidence="5 6" key="1">
    <citation type="submission" date="2014-04" db="EMBL/GenBank/DDBJ databases">
        <title>Evolutionary Origins and Diversification of the Mycorrhizal Mutualists.</title>
        <authorList>
            <consortium name="DOE Joint Genome Institute"/>
            <consortium name="Mycorrhizal Genomics Consortium"/>
            <person name="Kohler A."/>
            <person name="Kuo A."/>
            <person name="Nagy L.G."/>
            <person name="Floudas D."/>
            <person name="Copeland A."/>
            <person name="Barry K.W."/>
            <person name="Cichocki N."/>
            <person name="Veneault-Fourrey C."/>
            <person name="LaButti K."/>
            <person name="Lindquist E.A."/>
            <person name="Lipzen A."/>
            <person name="Lundell T."/>
            <person name="Morin E."/>
            <person name="Murat C."/>
            <person name="Riley R."/>
            <person name="Ohm R."/>
            <person name="Sun H."/>
            <person name="Tunlid A."/>
            <person name="Henrissat B."/>
            <person name="Grigoriev I.V."/>
            <person name="Hibbett D.S."/>
            <person name="Martin F."/>
        </authorList>
    </citation>
    <scope>NUCLEOTIDE SEQUENCE [LARGE SCALE GENOMIC DNA]</scope>
    <source>
        <strain evidence="5 6">MD-312</strain>
    </source>
</reference>
<keyword evidence="6" id="KW-1185">Reference proteome</keyword>
<dbReference type="Proteomes" id="UP000053820">
    <property type="component" value="Unassembled WGS sequence"/>
</dbReference>
<evidence type="ECO:0000313" key="6">
    <source>
        <dbReference type="Proteomes" id="UP000053820"/>
    </source>
</evidence>
<feature type="repeat" description="WD" evidence="3">
    <location>
        <begin position="141"/>
        <end position="182"/>
    </location>
</feature>
<organism evidence="5 6">
    <name type="scientific">Hydnomerulius pinastri MD-312</name>
    <dbReference type="NCBI Taxonomy" id="994086"/>
    <lineage>
        <taxon>Eukaryota</taxon>
        <taxon>Fungi</taxon>
        <taxon>Dikarya</taxon>
        <taxon>Basidiomycota</taxon>
        <taxon>Agaricomycotina</taxon>
        <taxon>Agaricomycetes</taxon>
        <taxon>Agaricomycetidae</taxon>
        <taxon>Boletales</taxon>
        <taxon>Boletales incertae sedis</taxon>
        <taxon>Leucogyrophana</taxon>
    </lineage>
</organism>
<dbReference type="InterPro" id="IPR050995">
    <property type="entry name" value="WD-F-box_domain-protein"/>
</dbReference>
<dbReference type="Gene3D" id="2.130.10.10">
    <property type="entry name" value="YVTN repeat-like/Quinoprotein amine dehydrogenase"/>
    <property type="match status" value="1"/>
</dbReference>
<dbReference type="InterPro" id="IPR015943">
    <property type="entry name" value="WD40/YVTN_repeat-like_dom_sf"/>
</dbReference>
<dbReference type="EMBL" id="KN840077">
    <property type="protein sequence ID" value="KIJ57862.1"/>
    <property type="molecule type" value="Genomic_DNA"/>
</dbReference>
<feature type="non-terminal residue" evidence="5">
    <location>
        <position position="1"/>
    </location>
</feature>
<dbReference type="SUPFAM" id="SSF50978">
    <property type="entry name" value="WD40 repeat-like"/>
    <property type="match status" value="1"/>
</dbReference>
<accession>A0A0C9W6M8</accession>
<dbReference type="InterPro" id="IPR036322">
    <property type="entry name" value="WD40_repeat_dom_sf"/>
</dbReference>
<evidence type="ECO:0000256" key="1">
    <source>
        <dbReference type="ARBA" id="ARBA00022574"/>
    </source>
</evidence>
<evidence type="ECO:0000256" key="2">
    <source>
        <dbReference type="ARBA" id="ARBA00022737"/>
    </source>
</evidence>
<dbReference type="PROSITE" id="PS50082">
    <property type="entry name" value="WD_REPEATS_2"/>
    <property type="match status" value="2"/>
</dbReference>
<feature type="compositionally biased region" description="Basic and acidic residues" evidence="4">
    <location>
        <begin position="21"/>
        <end position="30"/>
    </location>
</feature>
<dbReference type="Pfam" id="PF00400">
    <property type="entry name" value="WD40"/>
    <property type="match status" value="3"/>
</dbReference>
<dbReference type="HOGENOM" id="CLU_1135796_0_0_1"/>
<dbReference type="PROSITE" id="PS00678">
    <property type="entry name" value="WD_REPEATS_1"/>
    <property type="match status" value="1"/>
</dbReference>
<dbReference type="PANTHER" id="PTHR14604">
    <property type="entry name" value="WD40 REPEAT PF20"/>
    <property type="match status" value="1"/>
</dbReference>
<name>A0A0C9W6M8_9AGAM</name>
<evidence type="ECO:0000256" key="3">
    <source>
        <dbReference type="PROSITE-ProRule" id="PRU00221"/>
    </source>
</evidence>
<feature type="repeat" description="WD" evidence="3">
    <location>
        <begin position="118"/>
        <end position="140"/>
    </location>
</feature>
<keyword evidence="1 3" id="KW-0853">WD repeat</keyword>
<evidence type="ECO:0000256" key="4">
    <source>
        <dbReference type="SAM" id="MobiDB-lite"/>
    </source>
</evidence>
<evidence type="ECO:0000313" key="5">
    <source>
        <dbReference type="EMBL" id="KIJ57862.1"/>
    </source>
</evidence>
<sequence>MSQSPGHRSQLLLEAEMQENSQDKDNKDPQRSSAPRFPIESSKIPSSPSRSTLAAKSEKSTITHLAYSPSGAQITGATAEATLFVWASSSGHLILGPFNEHSVSNIIYHIDFVSELVILSAANDHTVRLWDARTGEGISVFEKHEDAVLTAVCLPDKQTFTSVSKDGAVIIWNSDTLEVIDEFHIELDSCLTVALSPDGRRLVGTARGTARVWDLEGRQMLTEIDLSLPMLIAAVFSHDNSQIILG</sequence>
<gene>
    <name evidence="5" type="ORF">HYDPIDRAFT_171504</name>
</gene>
<evidence type="ECO:0008006" key="7">
    <source>
        <dbReference type="Google" id="ProtNLM"/>
    </source>
</evidence>
<dbReference type="InterPro" id="IPR001680">
    <property type="entry name" value="WD40_rpt"/>
</dbReference>
<proteinExistence type="predicted"/>
<feature type="region of interest" description="Disordered" evidence="4">
    <location>
        <begin position="1"/>
        <end position="54"/>
    </location>
</feature>
<dbReference type="PANTHER" id="PTHR14604:SF3">
    <property type="entry name" value="SPERM-ASSOCIATED ANTIGEN 16 PROTEIN"/>
    <property type="match status" value="1"/>
</dbReference>
<keyword evidence="2" id="KW-0677">Repeat</keyword>
<dbReference type="OrthoDB" id="2685005at2759"/>
<feature type="compositionally biased region" description="Low complexity" evidence="4">
    <location>
        <begin position="38"/>
        <end position="51"/>
    </location>
</feature>
<dbReference type="SMART" id="SM00320">
    <property type="entry name" value="WD40"/>
    <property type="match status" value="4"/>
</dbReference>
<dbReference type="AlphaFoldDB" id="A0A0C9W6M8"/>